<proteinExistence type="predicted"/>
<dbReference type="AlphaFoldDB" id="A0A7G2CPT0"/>
<dbReference type="Proteomes" id="UP000515908">
    <property type="component" value="Chromosome 17"/>
</dbReference>
<feature type="region of interest" description="Disordered" evidence="1">
    <location>
        <begin position="95"/>
        <end position="120"/>
    </location>
</feature>
<keyword evidence="3" id="KW-1185">Reference proteome</keyword>
<accession>A0A7G2CPT0</accession>
<dbReference type="VEuPathDB" id="TriTrypDB:ADEAN_000807500"/>
<evidence type="ECO:0000313" key="3">
    <source>
        <dbReference type="Proteomes" id="UP000515908"/>
    </source>
</evidence>
<evidence type="ECO:0000313" key="2">
    <source>
        <dbReference type="EMBL" id="CAD2220553.1"/>
    </source>
</evidence>
<evidence type="ECO:0000256" key="1">
    <source>
        <dbReference type="SAM" id="MobiDB-lite"/>
    </source>
</evidence>
<feature type="compositionally biased region" description="Acidic residues" evidence="1">
    <location>
        <begin position="176"/>
        <end position="187"/>
    </location>
</feature>
<dbReference type="EMBL" id="LR877161">
    <property type="protein sequence ID" value="CAD2220553.1"/>
    <property type="molecule type" value="Genomic_DNA"/>
</dbReference>
<organism evidence="2 3">
    <name type="scientific">Angomonas deanei</name>
    <dbReference type="NCBI Taxonomy" id="59799"/>
    <lineage>
        <taxon>Eukaryota</taxon>
        <taxon>Discoba</taxon>
        <taxon>Euglenozoa</taxon>
        <taxon>Kinetoplastea</taxon>
        <taxon>Metakinetoplastina</taxon>
        <taxon>Trypanosomatida</taxon>
        <taxon>Trypanosomatidae</taxon>
        <taxon>Strigomonadinae</taxon>
        <taxon>Angomonas</taxon>
    </lineage>
</organism>
<sequence>MFFDGDKKLYVAERRVAVAIQMARECMDYYLALCIKKLRADAFPIELVRALAMLIGDPLQEGDNVVTDAYVDDGVDDDDDEPMAGRNMPSFVRGAISESSDSDGDGPVVLDDPNEMPTLELTEEQRRKVVSAFGDLALFRRDGANFLLDAATKSDPLPTDPTPEAAPTQPSPADNGDADDDEEDEDVIVAPVGKW</sequence>
<name>A0A7G2CPT0_9TRYP</name>
<feature type="region of interest" description="Disordered" evidence="1">
    <location>
        <begin position="150"/>
        <end position="195"/>
    </location>
</feature>
<gene>
    <name evidence="2" type="ORF">ADEAN_000807500</name>
</gene>
<reference evidence="2 3" key="1">
    <citation type="submission" date="2020-08" db="EMBL/GenBank/DDBJ databases">
        <authorList>
            <person name="Newling K."/>
            <person name="Davey J."/>
            <person name="Forrester S."/>
        </authorList>
    </citation>
    <scope>NUCLEOTIDE SEQUENCE [LARGE SCALE GENOMIC DNA]</scope>
    <source>
        <strain evidence="3">Crithidia deanei Carvalho (ATCC PRA-265)</strain>
    </source>
</reference>
<protein>
    <submittedName>
        <fullName evidence="2">Uncharacterized protein</fullName>
    </submittedName>
</protein>